<name>A0A1H8MLC7_9MICO</name>
<dbReference type="EMBL" id="SOFF01000024">
    <property type="protein sequence ID" value="TFB91282.1"/>
    <property type="molecule type" value="Genomic_DNA"/>
</dbReference>
<evidence type="ECO:0000313" key="2">
    <source>
        <dbReference type="Proteomes" id="UP000297654"/>
    </source>
</evidence>
<dbReference type="OrthoDB" id="3837902at2"/>
<protein>
    <submittedName>
        <fullName evidence="1">Uncharacterized protein</fullName>
    </submittedName>
</protein>
<dbReference type="STRING" id="1424661.SAMN05216281_1532"/>
<proteinExistence type="predicted"/>
<accession>A0A1H8MLC7</accession>
<comment type="caution">
    <text evidence="1">The sequence shown here is derived from an EMBL/GenBank/DDBJ whole genome shotgun (WGS) entry which is preliminary data.</text>
</comment>
<reference evidence="1 2" key="1">
    <citation type="submission" date="2019-03" db="EMBL/GenBank/DDBJ databases">
        <title>Genomics of glacier-inhabiting Cryobacterium strains.</title>
        <authorList>
            <person name="Liu Q."/>
            <person name="Xin Y.-H."/>
        </authorList>
    </citation>
    <scope>NUCLEOTIDE SEQUENCE [LARGE SCALE GENOMIC DNA]</scope>
    <source>
        <strain evidence="1 2">Hh15</strain>
    </source>
</reference>
<keyword evidence="2" id="KW-1185">Reference proteome</keyword>
<gene>
    <name evidence="1" type="ORF">E3O10_06665</name>
</gene>
<dbReference type="AlphaFoldDB" id="A0A1H8MLC7"/>
<sequence length="134" mass="14559">MSISPGFTTAEIREFVYEYHAIVHGGKTAWRVERGVSSHTLRRWSDAVFAGDLDRGLIPREASQMTIPSEKRTALAKLRAAEREAQAAEVARLSGRVRELEEANTALGTAIGLLHAMSEEEPAATPTTPDPSSS</sequence>
<dbReference type="Proteomes" id="UP000297654">
    <property type="component" value="Unassembled WGS sequence"/>
</dbReference>
<organism evidence="1 2">
    <name type="scientific">Cryobacterium luteum</name>
    <dbReference type="NCBI Taxonomy" id="1424661"/>
    <lineage>
        <taxon>Bacteria</taxon>
        <taxon>Bacillati</taxon>
        <taxon>Actinomycetota</taxon>
        <taxon>Actinomycetes</taxon>
        <taxon>Micrococcales</taxon>
        <taxon>Microbacteriaceae</taxon>
        <taxon>Cryobacterium</taxon>
    </lineage>
</organism>
<dbReference type="RefSeq" id="WP_092113118.1">
    <property type="nucleotide sequence ID" value="NZ_FOCN01000053.1"/>
</dbReference>
<evidence type="ECO:0000313" key="1">
    <source>
        <dbReference type="EMBL" id="TFB91282.1"/>
    </source>
</evidence>